<reference evidence="2 3" key="1">
    <citation type="journal article" date="2016" name="PLoS Pathog.">
        <title>Biosynthesis of antibiotic leucinostatins in bio-control fungus Purpureocillium lilacinum and their inhibition on phytophthora revealed by genome mining.</title>
        <authorList>
            <person name="Wang G."/>
            <person name="Liu Z."/>
            <person name="Lin R."/>
            <person name="Li E."/>
            <person name="Mao Z."/>
            <person name="Ling J."/>
            <person name="Yang Y."/>
            <person name="Yin W.B."/>
            <person name="Xie B."/>
        </authorList>
    </citation>
    <scope>NUCLEOTIDE SEQUENCE [LARGE SCALE GENOMIC DNA]</scope>
    <source>
        <strain evidence="2">170</strain>
    </source>
</reference>
<dbReference type="EMBL" id="LSBJ02000011">
    <property type="protein sequence ID" value="OAQ59430.1"/>
    <property type="molecule type" value="Genomic_DNA"/>
</dbReference>
<comment type="caution">
    <text evidence="2">The sequence shown here is derived from an EMBL/GenBank/DDBJ whole genome shotgun (WGS) entry which is preliminary data.</text>
</comment>
<dbReference type="OrthoDB" id="5320272at2759"/>
<keyword evidence="3" id="KW-1185">Reference proteome</keyword>
<evidence type="ECO:0000313" key="3">
    <source>
        <dbReference type="Proteomes" id="UP000078397"/>
    </source>
</evidence>
<sequence length="269" mass="29304">MKKFIPILSYLFAFGLADRESRDLPDGLPVGLHAEYVLPGSEERIQLWLPEHDGPVKTKQLTTAFVPTVHYERRIDHSGLYERDICAYITDCAGRAYSTAAAWGAVAKVATVTTCQGVAGAVSDYLTENNYANTKDIIIKGVVVGIAVNLASVAPGYWINAKLEATNADTNGRNDICGEKDPKTFSGNAASAVYEFCLSIQKEQKEQATANFDTLDTTDGNGNNRGGFQGRAKLFISEQAATWGDICRNDYGIDWKAKMRRTFGGLTAN</sequence>
<feature type="signal peptide" evidence="1">
    <location>
        <begin position="1"/>
        <end position="17"/>
    </location>
</feature>
<gene>
    <name evidence="2" type="ORF">VFPPC_10488</name>
</gene>
<dbReference type="KEGG" id="pchm:VFPPC_10488"/>
<name>A0A179F2A2_METCM</name>
<proteinExistence type="predicted"/>
<evidence type="ECO:0000256" key="1">
    <source>
        <dbReference type="SAM" id="SignalP"/>
    </source>
</evidence>
<accession>A0A179F2A2</accession>
<organism evidence="2 3">
    <name type="scientific">Pochonia chlamydosporia 170</name>
    <dbReference type="NCBI Taxonomy" id="1380566"/>
    <lineage>
        <taxon>Eukaryota</taxon>
        <taxon>Fungi</taxon>
        <taxon>Dikarya</taxon>
        <taxon>Ascomycota</taxon>
        <taxon>Pezizomycotina</taxon>
        <taxon>Sordariomycetes</taxon>
        <taxon>Hypocreomycetidae</taxon>
        <taxon>Hypocreales</taxon>
        <taxon>Clavicipitaceae</taxon>
        <taxon>Pochonia</taxon>
    </lineage>
</organism>
<dbReference type="AlphaFoldDB" id="A0A179F2A2"/>
<feature type="chain" id="PRO_5008101142" evidence="1">
    <location>
        <begin position="18"/>
        <end position="269"/>
    </location>
</feature>
<dbReference type="GeneID" id="28852848"/>
<protein>
    <submittedName>
        <fullName evidence="2">Uncharacterized protein</fullName>
    </submittedName>
</protein>
<dbReference type="RefSeq" id="XP_018137454.1">
    <property type="nucleotide sequence ID" value="XM_018288854.1"/>
</dbReference>
<evidence type="ECO:0000313" key="2">
    <source>
        <dbReference type="EMBL" id="OAQ59430.1"/>
    </source>
</evidence>
<keyword evidence="1" id="KW-0732">Signal</keyword>
<dbReference type="Proteomes" id="UP000078397">
    <property type="component" value="Unassembled WGS sequence"/>
</dbReference>